<feature type="transmembrane region" description="Helical" evidence="1">
    <location>
        <begin position="29"/>
        <end position="49"/>
    </location>
</feature>
<feature type="transmembrane region" description="Helical" evidence="1">
    <location>
        <begin position="96"/>
        <end position="116"/>
    </location>
</feature>
<feature type="transmembrane region" description="Helical" evidence="1">
    <location>
        <begin position="131"/>
        <end position="152"/>
    </location>
</feature>
<accession>A0ABS6U4H3</accession>
<sequence length="154" mass="16025">MTDHSSDPALDAELRGIARTMERRTDPGGTAVTVAVAVLVVLGSLALPWTGDVLGWQVLAGLAPDLGVLPRLFTFTSVGFGVLGSALALPTRWWALAWVCAVGSGISVVTGVWAVWSRQTVVPDGGTGPHVGMVLAVLAMVVLAASWSRIALRR</sequence>
<dbReference type="RefSeq" id="WP_218591474.1">
    <property type="nucleotide sequence ID" value="NZ_JADQDE010000085.1"/>
</dbReference>
<dbReference type="Proteomes" id="UP000694300">
    <property type="component" value="Unassembled WGS sequence"/>
</dbReference>
<gene>
    <name evidence="2" type="ORF">I4I82_05495</name>
</gene>
<keyword evidence="1" id="KW-0472">Membrane</keyword>
<protein>
    <submittedName>
        <fullName evidence="2">Uncharacterized protein</fullName>
    </submittedName>
</protein>
<organism evidence="2 3">
    <name type="scientific">Pseudonocardia oceani</name>
    <dbReference type="NCBI Taxonomy" id="2792013"/>
    <lineage>
        <taxon>Bacteria</taxon>
        <taxon>Bacillati</taxon>
        <taxon>Actinomycetota</taxon>
        <taxon>Actinomycetes</taxon>
        <taxon>Pseudonocardiales</taxon>
        <taxon>Pseudonocardiaceae</taxon>
        <taxon>Pseudonocardia</taxon>
    </lineage>
</organism>
<feature type="transmembrane region" description="Helical" evidence="1">
    <location>
        <begin position="69"/>
        <end position="89"/>
    </location>
</feature>
<name>A0ABS6U4H3_9PSEU</name>
<proteinExistence type="predicted"/>
<evidence type="ECO:0000313" key="3">
    <source>
        <dbReference type="Proteomes" id="UP000694300"/>
    </source>
</evidence>
<evidence type="ECO:0000256" key="1">
    <source>
        <dbReference type="SAM" id="Phobius"/>
    </source>
</evidence>
<keyword evidence="3" id="KW-1185">Reference proteome</keyword>
<reference evidence="2 3" key="1">
    <citation type="submission" date="2020-11" db="EMBL/GenBank/DDBJ databases">
        <title>Pseudonocardia abyssalis sp. nov. and Pseudonocardia oceani sp. nov., description and phylogenomic analysis of two novel actinomycetes isolated from the deep Southern Ocean.</title>
        <authorList>
            <person name="Parra J."/>
        </authorList>
    </citation>
    <scope>NUCLEOTIDE SEQUENCE [LARGE SCALE GENOMIC DNA]</scope>
    <source>
        <strain evidence="3">KRD185</strain>
    </source>
</reference>
<comment type="caution">
    <text evidence="2">The sequence shown here is derived from an EMBL/GenBank/DDBJ whole genome shotgun (WGS) entry which is preliminary data.</text>
</comment>
<evidence type="ECO:0000313" key="2">
    <source>
        <dbReference type="EMBL" id="MBW0127132.1"/>
    </source>
</evidence>
<dbReference type="EMBL" id="JADQDF010000001">
    <property type="protein sequence ID" value="MBW0127132.1"/>
    <property type="molecule type" value="Genomic_DNA"/>
</dbReference>
<keyword evidence="1" id="KW-0812">Transmembrane</keyword>
<keyword evidence="1" id="KW-1133">Transmembrane helix</keyword>